<reference evidence="1" key="1">
    <citation type="journal article" date="2014" name="Front. Microbiol.">
        <title>High frequency of phylogenetically diverse reductive dehalogenase-homologous genes in deep subseafloor sedimentary metagenomes.</title>
        <authorList>
            <person name="Kawai M."/>
            <person name="Futagami T."/>
            <person name="Toyoda A."/>
            <person name="Takaki Y."/>
            <person name="Nishi S."/>
            <person name="Hori S."/>
            <person name="Arai W."/>
            <person name="Tsubouchi T."/>
            <person name="Morono Y."/>
            <person name="Uchiyama I."/>
            <person name="Ito T."/>
            <person name="Fujiyama A."/>
            <person name="Inagaki F."/>
            <person name="Takami H."/>
        </authorList>
    </citation>
    <scope>NUCLEOTIDE SEQUENCE</scope>
    <source>
        <strain evidence="1">Expedition CK06-06</strain>
    </source>
</reference>
<sequence>PCLCNVTGNCPAMPTYKGNPNIDQLIYQHVERMD</sequence>
<proteinExistence type="predicted"/>
<protein>
    <submittedName>
        <fullName evidence="1">Uncharacterized protein</fullName>
    </submittedName>
</protein>
<evidence type="ECO:0000313" key="1">
    <source>
        <dbReference type="EMBL" id="GAJ15743.1"/>
    </source>
</evidence>
<dbReference type="AlphaFoldDB" id="X1UDZ1"/>
<comment type="caution">
    <text evidence="1">The sequence shown here is derived from an EMBL/GenBank/DDBJ whole genome shotgun (WGS) entry which is preliminary data.</text>
</comment>
<gene>
    <name evidence="1" type="ORF">S12H4_44571</name>
</gene>
<organism evidence="1">
    <name type="scientific">marine sediment metagenome</name>
    <dbReference type="NCBI Taxonomy" id="412755"/>
    <lineage>
        <taxon>unclassified sequences</taxon>
        <taxon>metagenomes</taxon>
        <taxon>ecological metagenomes</taxon>
    </lineage>
</organism>
<feature type="non-terminal residue" evidence="1">
    <location>
        <position position="1"/>
    </location>
</feature>
<dbReference type="EMBL" id="BARW01027473">
    <property type="protein sequence ID" value="GAJ15743.1"/>
    <property type="molecule type" value="Genomic_DNA"/>
</dbReference>
<name>X1UDZ1_9ZZZZ</name>
<accession>X1UDZ1</accession>